<protein>
    <recommendedName>
        <fullName evidence="2">Dockerin domain-containing protein</fullName>
    </recommendedName>
</protein>
<comment type="caution">
    <text evidence="3">The sequence shown here is derived from an EMBL/GenBank/DDBJ whole genome shotgun (WGS) entry which is preliminary data.</text>
</comment>
<dbReference type="Gene3D" id="1.10.1330.10">
    <property type="entry name" value="Dockerin domain"/>
    <property type="match status" value="1"/>
</dbReference>
<evidence type="ECO:0000256" key="1">
    <source>
        <dbReference type="SAM" id="SignalP"/>
    </source>
</evidence>
<dbReference type="eggNOG" id="COG4124">
    <property type="taxonomic scope" value="Bacteria"/>
</dbReference>
<feature type="domain" description="Dockerin" evidence="2">
    <location>
        <begin position="939"/>
        <end position="1017"/>
    </location>
</feature>
<dbReference type="InterPro" id="IPR036439">
    <property type="entry name" value="Dockerin_dom_sf"/>
</dbReference>
<evidence type="ECO:0000259" key="2">
    <source>
        <dbReference type="PROSITE" id="PS51766"/>
    </source>
</evidence>
<organism evidence="3 4">
    <name type="scientific">Ruminococcus flavefaciens 007c</name>
    <dbReference type="NCBI Taxonomy" id="1341157"/>
    <lineage>
        <taxon>Bacteria</taxon>
        <taxon>Bacillati</taxon>
        <taxon>Bacillota</taxon>
        <taxon>Clostridia</taxon>
        <taxon>Eubacteriales</taxon>
        <taxon>Oscillospiraceae</taxon>
        <taxon>Ruminococcus</taxon>
    </lineage>
</organism>
<dbReference type="OrthoDB" id="1814021at2"/>
<feature type="chain" id="PRO_5039219466" description="Dockerin domain-containing protein" evidence="1">
    <location>
        <begin position="24"/>
        <end position="1053"/>
    </location>
</feature>
<reference evidence="3 4" key="1">
    <citation type="journal article" date="2014" name="PLoS ONE">
        <title>Rumen cellulosomics: divergent fiber-degrading strategies revealed by comparative genome-wide analysis of six ruminococcal strains.</title>
        <authorList>
            <person name="Dassa B."/>
            <person name="Borovok I."/>
            <person name="Ruimy-Israeli V."/>
            <person name="Lamed R."/>
            <person name="Flint H.J."/>
            <person name="Duncan S.H."/>
            <person name="Henrissat B."/>
            <person name="Coutinho P."/>
            <person name="Morrison M."/>
            <person name="Mosoni P."/>
            <person name="Yeoman C.J."/>
            <person name="White B.A."/>
            <person name="Bayer E.A."/>
        </authorList>
    </citation>
    <scope>NUCLEOTIDE SEQUENCE [LARGE SCALE GENOMIC DNA]</scope>
    <source>
        <strain evidence="3 4">007c</strain>
    </source>
</reference>
<gene>
    <name evidence="3" type="ORF">RF007C_01710</name>
</gene>
<dbReference type="SUPFAM" id="SSF63446">
    <property type="entry name" value="Type I dockerin domain"/>
    <property type="match status" value="1"/>
</dbReference>
<dbReference type="InterPro" id="IPR016134">
    <property type="entry name" value="Dockerin_dom"/>
</dbReference>
<feature type="signal peptide" evidence="1">
    <location>
        <begin position="1"/>
        <end position="23"/>
    </location>
</feature>
<dbReference type="Proteomes" id="UP000019365">
    <property type="component" value="Unassembled WGS sequence"/>
</dbReference>
<dbReference type="GO" id="GO:0000272">
    <property type="term" value="P:polysaccharide catabolic process"/>
    <property type="evidence" value="ECO:0007669"/>
    <property type="project" value="InterPro"/>
</dbReference>
<accession>W7UST3</accession>
<dbReference type="EMBL" id="ATAX01000015">
    <property type="protein sequence ID" value="EWM54489.1"/>
    <property type="molecule type" value="Genomic_DNA"/>
</dbReference>
<keyword evidence="4" id="KW-1185">Reference proteome</keyword>
<proteinExistence type="predicted"/>
<evidence type="ECO:0000313" key="4">
    <source>
        <dbReference type="Proteomes" id="UP000019365"/>
    </source>
</evidence>
<evidence type="ECO:0000313" key="3">
    <source>
        <dbReference type="EMBL" id="EWM54489.1"/>
    </source>
</evidence>
<dbReference type="RefSeq" id="WP_051456507.1">
    <property type="nucleotide sequence ID" value="NZ_ATAX01000015.1"/>
</dbReference>
<keyword evidence="1" id="KW-0732">Signal</keyword>
<sequence>MKTSKFMAALTSVVLAAANTATFQPFLSATAAGESTAAAAEEAKGNCTAKISVVDMDTGKSIEGINVTLEYNPNGSGKILGEWNTDDEPVKEFTGLYAKSDYGITLKNIPSDYYIPEWNFFSVGNDGETEDVVLRAVKKDAALNVQFVTEDWSKAVPSENNSFLEGITPYDGMYSVFVYDENGKYFTRDSFCGNSSMHLPEGKYTLEVKSEKKDYEIITTDFDIAGTASEIFSDIVFPDKDKRLELDVKNINTETKVELFFRLDEAVSSIPDNNCKLKVSVVDVDTGEPVKGIKAKLIQNPNATGKKVAEWDTADEPVKAFDNLYPKIYYNVQLNNIPDDYTIDRNNYFNFNKNGDQMELYIRAVPKDKKPNVNIAVYDWTDLEVDPATHLYEGYKIMEPDDYDLIIYAGKFGPINITRQDIYLPDGKYYVQAIDKTGDYSPVDNEGGKARAIHKLFGQDFVIPDGIAMEIEIKDGYTVGQPCLFFERDSKKKINCELTVNIVDGQTGKPVSAPECELLRVAEALEDNAENLSYDELIKDGLFYIPEEKDGTFTFTGLEPGVKYAILGASGNKKYSGGKPVFKTFAEDGEKDEITVKLYPYDYTEGCSMTISIPDAETGKTADGAEYKVVYLSSFPRDMLGTVTAKDILEKGTVIEKGKMPKDADSVTVSGLKCNSWYAVIAESGSNRYGMPRAVLVVFGDNGDTENVVLKLYPAASDKPCSLNVQIMDAVTEKPAFAEFKVIRIPDELAAKADELDIITLASMGVICGLGEISDENSSVEIKNLEADAKYAVFLTNFSRMFNGVKPVIVSFDEAEQTKDVTIKLYPFNYNDCSASIDAVDIFKKERVTNLEIRLYRLSEDMGLSPDRAEIFEKGTLVKSFRPSEDTVGVFLDLEPYARYAAVVDSYSIAYNCPAPEIFSFSGSEKTKHITIEMVRNGYTTNYGDANCDNVKDLSDAILIMQALANPNKYGINGTDPGHITKVGAKNSDVTGNDGMTPEDALAIQKYLIGLIRVLPEPTPGNDFPKGEKISDVINVLPDPEYTLSDKNGEKIK</sequence>
<dbReference type="AlphaFoldDB" id="W7UST3"/>
<name>W7UST3_RUMFL</name>
<dbReference type="PROSITE" id="PS51766">
    <property type="entry name" value="DOCKERIN"/>
    <property type="match status" value="1"/>
</dbReference>
<dbReference type="PATRIC" id="fig|1341157.4.peg.864"/>